<dbReference type="InterPro" id="IPR043128">
    <property type="entry name" value="Rev_trsase/Diguanyl_cyclase"/>
</dbReference>
<dbReference type="Pfam" id="PF13185">
    <property type="entry name" value="GAF_2"/>
    <property type="match status" value="1"/>
</dbReference>
<dbReference type="SMART" id="SM00267">
    <property type="entry name" value="GGDEF"/>
    <property type="match status" value="1"/>
</dbReference>
<sequence>MPLAEVMAQICWHIEDRLPGVTCSVLTVDRSGTLHPLAAPSLPEAYSQGLDNLAIGPKVGSCGTAAYIAQPVEAHDIANDPRWAPFPDFQAAALSLGLKGCWSSPLIDDSGTVLATFALYFSTPRGPTDEEREIVRVCLHLCELAFAHHFRAADRERRANTDALTGLPNRGSFSRAIAHLNCDDPGSWAILIMDLDNLKTVNDTFGHSMGDRLLQEVAARLSRFAVPDSAFRIGGDEFALLVKDPARLEDIGRTAGDILEILAPAVDCNQFSLIPEATIGGAVVVGDEASADAVRHNADLALYHAKESGRGGFVKYCSDIGTRITAHMSSIESLDDALQEERIEAWYQPIVRLKDQRIVGLEALCRMVSPSGEIISAASFADAASDARVASVLTERMLSTVARDMKVWRDLGIDFGYVGVNVTAVDMRGGRLEETLDRFFADDGLRNRLVLEVTENVYIGDRDKHVAEAISALRGRGVRIALDDFGTGFASLTHLLELPVDSIKIDQAFTTRLPGDEVSCTIIAGLVAIAEKLGACVTAEGVETPAQAAKLQELGCKIGQGFLFARSMPRAEVAQLLARHGAENPHSIPFFVPQASVPKQQSTPAQAQDWPLPFCQNI</sequence>
<dbReference type="InterPro" id="IPR001633">
    <property type="entry name" value="EAL_dom"/>
</dbReference>
<dbReference type="RefSeq" id="WP_243917410.1">
    <property type="nucleotide sequence ID" value="NZ_JALHLG010000003.1"/>
</dbReference>
<dbReference type="InterPro" id="IPR050706">
    <property type="entry name" value="Cyclic-di-GMP_PDE-like"/>
</dbReference>
<dbReference type="SUPFAM" id="SSF55781">
    <property type="entry name" value="GAF domain-like"/>
    <property type="match status" value="1"/>
</dbReference>
<feature type="domain" description="EAL" evidence="1">
    <location>
        <begin position="327"/>
        <end position="581"/>
    </location>
</feature>
<dbReference type="CDD" id="cd01949">
    <property type="entry name" value="GGDEF"/>
    <property type="match status" value="1"/>
</dbReference>
<keyword evidence="4" id="KW-1185">Reference proteome</keyword>
<dbReference type="PROSITE" id="PS50883">
    <property type="entry name" value="EAL"/>
    <property type="match status" value="1"/>
</dbReference>
<evidence type="ECO:0000313" key="4">
    <source>
        <dbReference type="Proteomes" id="UP001202281"/>
    </source>
</evidence>
<dbReference type="SUPFAM" id="SSF141868">
    <property type="entry name" value="EAL domain-like"/>
    <property type="match status" value="1"/>
</dbReference>
<dbReference type="Gene3D" id="3.30.70.270">
    <property type="match status" value="1"/>
</dbReference>
<dbReference type="Pfam" id="PF00563">
    <property type="entry name" value="EAL"/>
    <property type="match status" value="1"/>
</dbReference>
<feature type="domain" description="GGDEF" evidence="2">
    <location>
        <begin position="186"/>
        <end position="318"/>
    </location>
</feature>
<dbReference type="InterPro" id="IPR000160">
    <property type="entry name" value="GGDEF_dom"/>
</dbReference>
<dbReference type="PROSITE" id="PS50887">
    <property type="entry name" value="GGDEF"/>
    <property type="match status" value="1"/>
</dbReference>
<dbReference type="SMART" id="SM00052">
    <property type="entry name" value="EAL"/>
    <property type="match status" value="1"/>
</dbReference>
<dbReference type="SUPFAM" id="SSF55073">
    <property type="entry name" value="Nucleotide cyclase"/>
    <property type="match status" value="1"/>
</dbReference>
<dbReference type="NCBIfam" id="TIGR00254">
    <property type="entry name" value="GGDEF"/>
    <property type="match status" value="1"/>
</dbReference>
<evidence type="ECO:0000259" key="1">
    <source>
        <dbReference type="PROSITE" id="PS50883"/>
    </source>
</evidence>
<organism evidence="3 4">
    <name type="scientific">Novosphingobium beihaiensis</name>
    <dbReference type="NCBI Taxonomy" id="2930389"/>
    <lineage>
        <taxon>Bacteria</taxon>
        <taxon>Pseudomonadati</taxon>
        <taxon>Pseudomonadota</taxon>
        <taxon>Alphaproteobacteria</taxon>
        <taxon>Sphingomonadales</taxon>
        <taxon>Sphingomonadaceae</taxon>
        <taxon>Novosphingobium</taxon>
    </lineage>
</organism>
<dbReference type="InterPro" id="IPR003018">
    <property type="entry name" value="GAF"/>
</dbReference>
<evidence type="ECO:0000259" key="2">
    <source>
        <dbReference type="PROSITE" id="PS50887"/>
    </source>
</evidence>
<dbReference type="EMBL" id="JALHLG010000003">
    <property type="protein sequence ID" value="MCJ2185559.1"/>
    <property type="molecule type" value="Genomic_DNA"/>
</dbReference>
<dbReference type="PANTHER" id="PTHR33121">
    <property type="entry name" value="CYCLIC DI-GMP PHOSPHODIESTERASE PDEF"/>
    <property type="match status" value="1"/>
</dbReference>
<dbReference type="CDD" id="cd01948">
    <property type="entry name" value="EAL"/>
    <property type="match status" value="1"/>
</dbReference>
<dbReference type="PANTHER" id="PTHR33121:SF70">
    <property type="entry name" value="SIGNALING PROTEIN YKOW"/>
    <property type="match status" value="1"/>
</dbReference>
<evidence type="ECO:0000313" key="3">
    <source>
        <dbReference type="EMBL" id="MCJ2185559.1"/>
    </source>
</evidence>
<gene>
    <name evidence="3" type="ORF">MTR66_01895</name>
</gene>
<dbReference type="Pfam" id="PF00990">
    <property type="entry name" value="GGDEF"/>
    <property type="match status" value="1"/>
</dbReference>
<dbReference type="Proteomes" id="UP001202281">
    <property type="component" value="Unassembled WGS sequence"/>
</dbReference>
<dbReference type="InterPro" id="IPR035919">
    <property type="entry name" value="EAL_sf"/>
</dbReference>
<dbReference type="Gene3D" id="3.20.20.450">
    <property type="entry name" value="EAL domain"/>
    <property type="match status" value="1"/>
</dbReference>
<reference evidence="3 4" key="1">
    <citation type="submission" date="2022-04" db="EMBL/GenBank/DDBJ databases">
        <title>Identification of a novel bacterium isolated from mangrove sediments.</title>
        <authorList>
            <person name="Pan X."/>
        </authorList>
    </citation>
    <scope>NUCLEOTIDE SEQUENCE [LARGE SCALE GENOMIC DNA]</scope>
    <source>
        <strain evidence="3 4">B2638</strain>
    </source>
</reference>
<dbReference type="Gene3D" id="3.30.450.40">
    <property type="match status" value="1"/>
</dbReference>
<accession>A0ABT0BKJ3</accession>
<comment type="caution">
    <text evidence="3">The sequence shown here is derived from an EMBL/GenBank/DDBJ whole genome shotgun (WGS) entry which is preliminary data.</text>
</comment>
<dbReference type="InterPro" id="IPR029016">
    <property type="entry name" value="GAF-like_dom_sf"/>
</dbReference>
<proteinExistence type="predicted"/>
<name>A0ABT0BKJ3_9SPHN</name>
<dbReference type="InterPro" id="IPR029787">
    <property type="entry name" value="Nucleotide_cyclase"/>
</dbReference>
<protein>
    <submittedName>
        <fullName evidence="3">EAL domain-containing protein</fullName>
    </submittedName>
</protein>